<dbReference type="GO" id="GO:0016301">
    <property type="term" value="F:kinase activity"/>
    <property type="evidence" value="ECO:0007669"/>
    <property type="project" value="UniProtKB-KW"/>
</dbReference>
<dbReference type="InterPro" id="IPR036890">
    <property type="entry name" value="HATPase_C_sf"/>
</dbReference>
<sequence>MTDRLDVWERRLHVAGQAIPYFVLVLSTASYLVVAAEPWPVRWTNLGIAVAAVLWMLWWVELHPRWHDRTGPMVVFFLGVLVFYGVLGLRHPMFGFYSFAGYIYATGFLPGRWKLAGVTATAVLAATSMHGGLPVPEPAAIGLYAVMVLIVVAVACTFTLFGHYTHEQSLRRKEMVAEMAAMIEENAGLHAQLLIQAREAGVLDERQRLAREIHDTLAQGFTGIITQLQVDEDPPRHVETALRLARENLAEARRSVHALRPPALEDSNLPDALSEVAAGWTDQTGVPASVATTGAARPLHPEVEVALLRAAQEALSNVAKHAAASRVGLTLSYMEDVVTLDVRDDGAGFDPGTATDGFGLVGMRQRVSRLAGALVVESEPGGGTAVSASVPAIPAEVAR</sequence>
<keyword evidence="19" id="KW-1185">Reference proteome</keyword>
<keyword evidence="9" id="KW-0479">Metal-binding</keyword>
<reference evidence="18 19" key="1">
    <citation type="submission" date="2023-07" db="EMBL/GenBank/DDBJ databases">
        <title>Sequencing the genomes of 1000 actinobacteria strains.</title>
        <authorList>
            <person name="Klenk H.-P."/>
        </authorList>
    </citation>
    <scope>NUCLEOTIDE SEQUENCE [LARGE SCALE GENOMIC DNA]</scope>
    <source>
        <strain evidence="18 19">DSM 43749</strain>
    </source>
</reference>
<dbReference type="PANTHER" id="PTHR24421:SF62">
    <property type="entry name" value="SENSORY TRANSDUCTION HISTIDINE KINASE"/>
    <property type="match status" value="1"/>
</dbReference>
<accession>A0ABU1PXT9</accession>
<gene>
    <name evidence="18" type="ORF">J2S66_003477</name>
</gene>
<keyword evidence="12" id="KW-0902">Two-component regulatory system</keyword>
<dbReference type="Pfam" id="PF02518">
    <property type="entry name" value="HATPase_c"/>
    <property type="match status" value="1"/>
</dbReference>
<dbReference type="InterPro" id="IPR011712">
    <property type="entry name" value="Sig_transdc_His_kin_sub3_dim/P"/>
</dbReference>
<dbReference type="SMART" id="SM00387">
    <property type="entry name" value="HATPase_c"/>
    <property type="match status" value="1"/>
</dbReference>
<dbReference type="Proteomes" id="UP001268819">
    <property type="component" value="Unassembled WGS sequence"/>
</dbReference>
<keyword evidence="16" id="KW-0812">Transmembrane</keyword>
<feature type="transmembrane region" description="Helical" evidence="16">
    <location>
        <begin position="70"/>
        <end position="87"/>
    </location>
</feature>
<feature type="transmembrane region" description="Helical" evidence="16">
    <location>
        <begin position="93"/>
        <end position="109"/>
    </location>
</feature>
<evidence type="ECO:0000313" key="19">
    <source>
        <dbReference type="Proteomes" id="UP001268819"/>
    </source>
</evidence>
<evidence type="ECO:0000256" key="10">
    <source>
        <dbReference type="ARBA" id="ARBA00022777"/>
    </source>
</evidence>
<dbReference type="PROSITE" id="PS50109">
    <property type="entry name" value="HIS_KIN"/>
    <property type="match status" value="1"/>
</dbReference>
<keyword evidence="16" id="KW-0472">Membrane</keyword>
<dbReference type="Gene3D" id="1.20.5.1930">
    <property type="match status" value="1"/>
</dbReference>
<dbReference type="PRINTS" id="PR00344">
    <property type="entry name" value="BCTRLSENSOR"/>
</dbReference>
<feature type="domain" description="Histidine kinase" evidence="17">
    <location>
        <begin position="307"/>
        <end position="394"/>
    </location>
</feature>
<comment type="function">
    <text evidence="14">Member of the two-component regulatory system NreB/NreC involved in the control of dissimilatory nitrate/nitrite reduction in response to oxygen. NreB functions as a direct oxygen sensor histidine kinase which is autophosphorylated, in the absence of oxygen, probably at the conserved histidine residue, and transfers its phosphate group probably to a conserved aspartate residue of NreC. NreB/NreC activates the expression of the nitrate (narGHJI) and nitrite (nir) reductase operons, as well as the putative nitrate transporter gene narT.</text>
</comment>
<name>A0ABU1PXT9_9PSEU</name>
<evidence type="ECO:0000256" key="5">
    <source>
        <dbReference type="ARBA" id="ARBA00017322"/>
    </source>
</evidence>
<feature type="transmembrane region" description="Helical" evidence="16">
    <location>
        <begin position="141"/>
        <end position="165"/>
    </location>
</feature>
<dbReference type="PIRSF" id="PIRSF037434">
    <property type="entry name" value="STHK_ChrS"/>
    <property type="match status" value="1"/>
</dbReference>
<comment type="caution">
    <text evidence="18">The sequence shown here is derived from an EMBL/GenBank/DDBJ whole genome shotgun (WGS) entry which is preliminary data.</text>
</comment>
<dbReference type="InterPro" id="IPR004358">
    <property type="entry name" value="Sig_transdc_His_kin-like_C"/>
</dbReference>
<evidence type="ECO:0000256" key="6">
    <source>
        <dbReference type="ARBA" id="ARBA00022485"/>
    </source>
</evidence>
<dbReference type="Pfam" id="PF07730">
    <property type="entry name" value="HisKA_3"/>
    <property type="match status" value="1"/>
</dbReference>
<dbReference type="InterPro" id="IPR005467">
    <property type="entry name" value="His_kinase_dom"/>
</dbReference>
<keyword evidence="11" id="KW-0408">Iron</keyword>
<evidence type="ECO:0000256" key="15">
    <source>
        <dbReference type="ARBA" id="ARBA00030800"/>
    </source>
</evidence>
<keyword evidence="13" id="KW-0411">Iron-sulfur</keyword>
<feature type="transmembrane region" description="Helical" evidence="16">
    <location>
        <begin position="40"/>
        <end position="58"/>
    </location>
</feature>
<proteinExistence type="predicted"/>
<evidence type="ECO:0000256" key="14">
    <source>
        <dbReference type="ARBA" id="ARBA00024827"/>
    </source>
</evidence>
<keyword evidence="6" id="KW-0004">4Fe-4S</keyword>
<comment type="subcellular location">
    <subcellularLocation>
        <location evidence="3">Cytoplasm</location>
    </subcellularLocation>
</comment>
<feature type="transmembrane region" description="Helical" evidence="16">
    <location>
        <begin position="12"/>
        <end position="34"/>
    </location>
</feature>
<keyword evidence="16" id="KW-1133">Transmembrane helix</keyword>
<dbReference type="PANTHER" id="PTHR24421">
    <property type="entry name" value="NITRATE/NITRITE SENSOR PROTEIN NARX-RELATED"/>
    <property type="match status" value="1"/>
</dbReference>
<dbReference type="InterPro" id="IPR003594">
    <property type="entry name" value="HATPase_dom"/>
</dbReference>
<evidence type="ECO:0000256" key="8">
    <source>
        <dbReference type="ARBA" id="ARBA00022679"/>
    </source>
</evidence>
<keyword evidence="10 18" id="KW-0418">Kinase</keyword>
<dbReference type="CDD" id="cd16917">
    <property type="entry name" value="HATPase_UhpB-NarQ-NarX-like"/>
    <property type="match status" value="1"/>
</dbReference>
<dbReference type="EC" id="2.7.13.3" evidence="4"/>
<evidence type="ECO:0000256" key="7">
    <source>
        <dbReference type="ARBA" id="ARBA00022490"/>
    </source>
</evidence>
<comment type="catalytic activity">
    <reaction evidence="1">
        <text>ATP + protein L-histidine = ADP + protein N-phospho-L-histidine.</text>
        <dbReference type="EC" id="2.7.13.3"/>
    </reaction>
</comment>
<evidence type="ECO:0000256" key="11">
    <source>
        <dbReference type="ARBA" id="ARBA00023004"/>
    </source>
</evidence>
<protein>
    <recommendedName>
        <fullName evidence="5">Oxygen sensor histidine kinase NreB</fullName>
        <ecNumber evidence="4">2.7.13.3</ecNumber>
    </recommendedName>
    <alternativeName>
        <fullName evidence="15">Nitrogen regulation protein B</fullName>
    </alternativeName>
</protein>
<organism evidence="18 19">
    <name type="scientific">Saccharothrix longispora</name>
    <dbReference type="NCBI Taxonomy" id="33920"/>
    <lineage>
        <taxon>Bacteria</taxon>
        <taxon>Bacillati</taxon>
        <taxon>Actinomycetota</taxon>
        <taxon>Actinomycetes</taxon>
        <taxon>Pseudonocardiales</taxon>
        <taxon>Pseudonocardiaceae</taxon>
        <taxon>Saccharothrix</taxon>
    </lineage>
</organism>
<evidence type="ECO:0000256" key="1">
    <source>
        <dbReference type="ARBA" id="ARBA00000085"/>
    </source>
</evidence>
<dbReference type="InterPro" id="IPR017205">
    <property type="entry name" value="Sig_transdc_His_kinase_ChrS"/>
</dbReference>
<keyword evidence="7" id="KW-0963">Cytoplasm</keyword>
<evidence type="ECO:0000256" key="9">
    <source>
        <dbReference type="ARBA" id="ARBA00022723"/>
    </source>
</evidence>
<comment type="cofactor">
    <cofactor evidence="2">
        <name>[4Fe-4S] cluster</name>
        <dbReference type="ChEBI" id="CHEBI:49883"/>
    </cofactor>
</comment>
<evidence type="ECO:0000256" key="2">
    <source>
        <dbReference type="ARBA" id="ARBA00001966"/>
    </source>
</evidence>
<dbReference type="SUPFAM" id="SSF55874">
    <property type="entry name" value="ATPase domain of HSP90 chaperone/DNA topoisomerase II/histidine kinase"/>
    <property type="match status" value="1"/>
</dbReference>
<evidence type="ECO:0000256" key="12">
    <source>
        <dbReference type="ARBA" id="ARBA00023012"/>
    </source>
</evidence>
<evidence type="ECO:0000256" key="16">
    <source>
        <dbReference type="SAM" id="Phobius"/>
    </source>
</evidence>
<dbReference type="Gene3D" id="3.30.565.10">
    <property type="entry name" value="Histidine kinase-like ATPase, C-terminal domain"/>
    <property type="match status" value="1"/>
</dbReference>
<dbReference type="RefSeq" id="WP_310308131.1">
    <property type="nucleotide sequence ID" value="NZ_BAAAXB010000001.1"/>
</dbReference>
<evidence type="ECO:0000256" key="3">
    <source>
        <dbReference type="ARBA" id="ARBA00004496"/>
    </source>
</evidence>
<keyword evidence="8" id="KW-0808">Transferase</keyword>
<evidence type="ECO:0000259" key="17">
    <source>
        <dbReference type="PROSITE" id="PS50109"/>
    </source>
</evidence>
<evidence type="ECO:0000256" key="13">
    <source>
        <dbReference type="ARBA" id="ARBA00023014"/>
    </source>
</evidence>
<evidence type="ECO:0000256" key="4">
    <source>
        <dbReference type="ARBA" id="ARBA00012438"/>
    </source>
</evidence>
<dbReference type="EMBL" id="JAVDSG010000001">
    <property type="protein sequence ID" value="MDR6595093.1"/>
    <property type="molecule type" value="Genomic_DNA"/>
</dbReference>
<evidence type="ECO:0000313" key="18">
    <source>
        <dbReference type="EMBL" id="MDR6595093.1"/>
    </source>
</evidence>
<dbReference type="InterPro" id="IPR050482">
    <property type="entry name" value="Sensor_HK_TwoCompSys"/>
</dbReference>